<dbReference type="InterPro" id="IPR045659">
    <property type="entry name" value="LptD_2"/>
</dbReference>
<gene>
    <name evidence="3" type="ORF">ENK44_01050</name>
</gene>
<feature type="domain" description="LPS-assembly protein LptD central" evidence="2">
    <location>
        <begin position="175"/>
        <end position="630"/>
    </location>
</feature>
<organism evidence="3">
    <name type="scientific">Caldithrix abyssi</name>
    <dbReference type="NCBI Taxonomy" id="187145"/>
    <lineage>
        <taxon>Bacteria</taxon>
        <taxon>Pseudomonadati</taxon>
        <taxon>Calditrichota</taxon>
        <taxon>Calditrichia</taxon>
        <taxon>Calditrichales</taxon>
        <taxon>Calditrichaceae</taxon>
        <taxon>Caldithrix</taxon>
    </lineage>
</organism>
<evidence type="ECO:0000259" key="2">
    <source>
        <dbReference type="Pfam" id="PF19838"/>
    </source>
</evidence>
<name>A0A7V4TY40_CALAY</name>
<comment type="caution">
    <text evidence="3">The sequence shown here is derived from an EMBL/GenBank/DDBJ whole genome shotgun (WGS) entry which is preliminary data.</text>
</comment>
<evidence type="ECO:0000313" key="3">
    <source>
        <dbReference type="EMBL" id="HGY54263.1"/>
    </source>
</evidence>
<dbReference type="PANTHER" id="PTHR30189:SF1">
    <property type="entry name" value="LPS-ASSEMBLY PROTEIN LPTD"/>
    <property type="match status" value="1"/>
</dbReference>
<feature type="compositionally biased region" description="Basic and acidic residues" evidence="1">
    <location>
        <begin position="672"/>
        <end position="689"/>
    </location>
</feature>
<dbReference type="InterPro" id="IPR050218">
    <property type="entry name" value="LptD"/>
</dbReference>
<dbReference type="PANTHER" id="PTHR30189">
    <property type="entry name" value="LPS-ASSEMBLY PROTEIN"/>
    <property type="match status" value="1"/>
</dbReference>
<dbReference type="Proteomes" id="UP000885779">
    <property type="component" value="Unassembled WGS sequence"/>
</dbReference>
<sequence>MPDTVQNSAPYDTTIKAKSDLEGPIKYWADYIKLKENGDYILLKGNAKLVYQNMTLTAAIIEINRRTNTLYARGVADSLDADSNLVYRDTPVFVEKGDEPIRGDFIEYNFKTRRGKIKGGKTEMEPGYYKGSEVVKIGQNTMLVNTGYFTSCEYIDHPHYYFKSTRMRVKIKDQIIAEPIYFYIADVPLFWLPLGIFPNKKGRHSGLVVPSFGESRVGGRYLRGMGYYWAPNDYFDAEFLTDFYDKLGFAYRARANYKVRYKLEGSVSGEFFPYDLYTGAKKERWSFTFRHNQVIDRTMRISGSGTFVSDKSFANDLSPSQDERLNQNLSSNLSITKSWGSKNNMSINLSRNQNLQTDRIDYTLPNISFNHSRTSIFESITGQKSGAQKSWYENIFFTYNARLINKGSSFRASDSTMQETQQSGMQHRLALSSATQRLFRYINITPSFNYTEDWVNETTEAWYNPDSMRIEEQNKKQFAARRIFNFNVNASTTLYGLFEPDISTLKFVRHKMTPTVDFRFQPDFSEPGYGYVTYLTDSSGTVQKIDRFQNSAFGGTPSSRTRKMSIFLRNTFEGKFIDEEGKETKSNLLTANFNTSYNFLADSVRFSRLNTYLSTTIYGKRIDLRLQHSFYKPKKSGVGDSKDFAPLPRLISLNTSFNFNVNNKTFSKLFGKEEKESKQKSKSEETTAKEDDDELGTAQIQQEIIDYREETKKLELPWSASFGLTYSLNYNNVNNPQQRIGFSARVNFHLTKNWKIGWNAHADLVKGEITSQNFNIYRDLHCWEMSIGWQPQIDYYNFRINIKSSVLKDIKLEKRPTGTSRYY</sequence>
<reference evidence="3" key="1">
    <citation type="journal article" date="2020" name="mSystems">
        <title>Genome- and Community-Level Interaction Insights into Carbon Utilization and Element Cycling Functions of Hydrothermarchaeota in Hydrothermal Sediment.</title>
        <authorList>
            <person name="Zhou Z."/>
            <person name="Liu Y."/>
            <person name="Xu W."/>
            <person name="Pan J."/>
            <person name="Luo Z.H."/>
            <person name="Li M."/>
        </authorList>
    </citation>
    <scope>NUCLEOTIDE SEQUENCE [LARGE SCALE GENOMIC DNA]</scope>
    <source>
        <strain evidence="3">HyVt-577</strain>
    </source>
</reference>
<proteinExistence type="predicted"/>
<dbReference type="EMBL" id="DRQG01000014">
    <property type="protein sequence ID" value="HGY54263.1"/>
    <property type="molecule type" value="Genomic_DNA"/>
</dbReference>
<accession>A0A7V4TY40</accession>
<feature type="region of interest" description="Disordered" evidence="1">
    <location>
        <begin position="672"/>
        <end position="695"/>
    </location>
</feature>
<evidence type="ECO:0000256" key="1">
    <source>
        <dbReference type="SAM" id="MobiDB-lite"/>
    </source>
</evidence>
<dbReference type="Pfam" id="PF19838">
    <property type="entry name" value="LptD_2"/>
    <property type="match status" value="1"/>
</dbReference>
<dbReference type="AlphaFoldDB" id="A0A7V4TY40"/>
<dbReference type="GO" id="GO:1990351">
    <property type="term" value="C:transporter complex"/>
    <property type="evidence" value="ECO:0007669"/>
    <property type="project" value="TreeGrafter"/>
</dbReference>
<dbReference type="GO" id="GO:0009279">
    <property type="term" value="C:cell outer membrane"/>
    <property type="evidence" value="ECO:0007669"/>
    <property type="project" value="TreeGrafter"/>
</dbReference>
<protein>
    <submittedName>
        <fullName evidence="3">LPS-assembly protein LptD</fullName>
    </submittedName>
</protein>